<feature type="non-terminal residue" evidence="1">
    <location>
        <position position="1"/>
    </location>
</feature>
<sequence length="169" mass="17177">VAGSVTVTVIKLDVETVEAVGDAEVTARSGVTSTDPSLLIECDDSLSVNDSDGIFVSEVAGSVPITVTKFDVETVEAVGDAEVTARSGVTSTDPSLLIVCGDKLSVNDSEGIFVSEVAGSVPVTVIKLDVETVEAVGDAEVTARSGVKSTDPSLLIDCDDLLSVNDSEG</sequence>
<name>A0A1B6II47_9HEMI</name>
<dbReference type="EMBL" id="GECU01021108">
    <property type="protein sequence ID" value="JAS86598.1"/>
    <property type="molecule type" value="Transcribed_RNA"/>
</dbReference>
<protein>
    <submittedName>
        <fullName evidence="1">Uncharacterized protein</fullName>
    </submittedName>
</protein>
<reference evidence="1" key="1">
    <citation type="submission" date="2015-11" db="EMBL/GenBank/DDBJ databases">
        <title>De novo transcriptome assembly of four potential Pierce s Disease insect vectors from Arizona vineyards.</title>
        <authorList>
            <person name="Tassone E.E."/>
        </authorList>
    </citation>
    <scope>NUCLEOTIDE SEQUENCE</scope>
</reference>
<evidence type="ECO:0000313" key="1">
    <source>
        <dbReference type="EMBL" id="JAS86598.1"/>
    </source>
</evidence>
<feature type="non-terminal residue" evidence="1">
    <location>
        <position position="169"/>
    </location>
</feature>
<accession>A0A1B6II47</accession>
<dbReference type="AlphaFoldDB" id="A0A1B6II47"/>
<proteinExistence type="predicted"/>
<organism evidence="1">
    <name type="scientific">Homalodisca liturata</name>
    <dbReference type="NCBI Taxonomy" id="320908"/>
    <lineage>
        <taxon>Eukaryota</taxon>
        <taxon>Metazoa</taxon>
        <taxon>Ecdysozoa</taxon>
        <taxon>Arthropoda</taxon>
        <taxon>Hexapoda</taxon>
        <taxon>Insecta</taxon>
        <taxon>Pterygota</taxon>
        <taxon>Neoptera</taxon>
        <taxon>Paraneoptera</taxon>
        <taxon>Hemiptera</taxon>
        <taxon>Auchenorrhyncha</taxon>
        <taxon>Membracoidea</taxon>
        <taxon>Cicadellidae</taxon>
        <taxon>Cicadellinae</taxon>
        <taxon>Proconiini</taxon>
        <taxon>Homalodisca</taxon>
    </lineage>
</organism>
<gene>
    <name evidence="1" type="ORF">g.32312</name>
</gene>